<dbReference type="EMBL" id="CM023482">
    <property type="protein sequence ID" value="KAH6938808.1"/>
    <property type="molecule type" value="Genomic_DNA"/>
</dbReference>
<comment type="caution">
    <text evidence="1">The sequence shown here is derived from an EMBL/GenBank/DDBJ whole genome shotgun (WGS) entry which is preliminary data.</text>
</comment>
<evidence type="ECO:0000313" key="1">
    <source>
        <dbReference type="EMBL" id="KAH6938808.1"/>
    </source>
</evidence>
<name>A0ACB7SYA3_HYAAI</name>
<gene>
    <name evidence="1" type="ORF">HPB50_013146</name>
</gene>
<accession>A0ACB7SYA3</accession>
<protein>
    <submittedName>
        <fullName evidence="1">Uncharacterized protein</fullName>
    </submittedName>
</protein>
<dbReference type="Proteomes" id="UP000821845">
    <property type="component" value="Chromosome 2"/>
</dbReference>
<reference evidence="1" key="1">
    <citation type="submission" date="2020-05" db="EMBL/GenBank/DDBJ databases">
        <title>Large-scale comparative analyses of tick genomes elucidate their genetic diversity and vector capacities.</title>
        <authorList>
            <person name="Jia N."/>
            <person name="Wang J."/>
            <person name="Shi W."/>
            <person name="Du L."/>
            <person name="Sun Y."/>
            <person name="Zhan W."/>
            <person name="Jiang J."/>
            <person name="Wang Q."/>
            <person name="Zhang B."/>
            <person name="Ji P."/>
            <person name="Sakyi L.B."/>
            <person name="Cui X."/>
            <person name="Yuan T."/>
            <person name="Jiang B."/>
            <person name="Yang W."/>
            <person name="Lam T.T.-Y."/>
            <person name="Chang Q."/>
            <person name="Ding S."/>
            <person name="Wang X."/>
            <person name="Zhu J."/>
            <person name="Ruan X."/>
            <person name="Zhao L."/>
            <person name="Wei J."/>
            <person name="Que T."/>
            <person name="Du C."/>
            <person name="Cheng J."/>
            <person name="Dai P."/>
            <person name="Han X."/>
            <person name="Huang E."/>
            <person name="Gao Y."/>
            <person name="Liu J."/>
            <person name="Shao H."/>
            <person name="Ye R."/>
            <person name="Li L."/>
            <person name="Wei W."/>
            <person name="Wang X."/>
            <person name="Wang C."/>
            <person name="Yang T."/>
            <person name="Huo Q."/>
            <person name="Li W."/>
            <person name="Guo W."/>
            <person name="Chen H."/>
            <person name="Zhou L."/>
            <person name="Ni X."/>
            <person name="Tian J."/>
            <person name="Zhou Y."/>
            <person name="Sheng Y."/>
            <person name="Liu T."/>
            <person name="Pan Y."/>
            <person name="Xia L."/>
            <person name="Li J."/>
            <person name="Zhao F."/>
            <person name="Cao W."/>
        </authorList>
    </citation>
    <scope>NUCLEOTIDE SEQUENCE</scope>
    <source>
        <strain evidence="1">Hyas-2018</strain>
    </source>
</reference>
<evidence type="ECO:0000313" key="2">
    <source>
        <dbReference type="Proteomes" id="UP000821845"/>
    </source>
</evidence>
<sequence length="894" mass="98747">MANHDDHDGPQTDKKGPPAPPPSGGKWSWLRGFTRPKIPEKQEKAALPNLAEERPALESQRQPSQTPAIEHLPLPLSSEGDPDRLPEKLLPGDEQHDKSSAPPAQTKEDAAAASTASGEEATPPKTEGSARRSLKSVKTAQSSSKGTKEATFSAKGSAGTGRSSKSEDDTLHTSTKDNLTAVVVSMLEAIDEASFRLAEELLVTSPPPAKPSRSKLVIIGVAAFVVVVGLLIVMLLMRGSGAQTGGVATAICQSPHCMNVAKLLLDSVSPDVNPCDNFYQRVCGGWKFAGSQGDVLFEKLVGDVAELSRAIVVPPTGQSPVQKAALAYQACEDIVAKNNTNLTTLVQILEEAGFYAPPDWTGPVNALNATFYLYLKWRIAAPIKFTYVRPAHRGITLRMAPSESLKEYGLRRQKPGFYDDLKNDYEMFQATFEPNMLPNLTYDEWKTIDMNVITDWVIAWNAPDPSNEFAGWNETNIQHAIRGVSQQQWTSILDTYFNRSDSLRFYVDSLTLFRKFMQMPNEFGAIETQAYYRWYVAELLTRRLYAPWIIREFPTYMDALKSQYRFCFAILEQTASYAFFAPYVQKMFTAEVKADIKQLLQMVRGSYNELFIEGDQLRSNVKMLRAYANDTGHVFDLLSLSQERSLQENYATYEDMTPDPLLNWRQLMIGRSTSLWSHVSMGTAGALPSDLLYYRINGVSNDIILRPDVAVLPAYDSGAPLLLKLASLGSLMASAMAKVLCVTLENTARWRAAADCIFNLQDPSNDTGSEDGKMVILQRVIAIAVTVTAAMKGTKDDKPLTIPGLPDLSGVQLLYAIWCYQQCGEPEGRRLCNEPLKEIGVFADAFQCDANAGMRRSKACTAKWFNAQLQATTVVEDTTHSTENVTEKEGTPQP</sequence>
<organism evidence="1 2">
    <name type="scientific">Hyalomma asiaticum</name>
    <name type="common">Tick</name>
    <dbReference type="NCBI Taxonomy" id="266040"/>
    <lineage>
        <taxon>Eukaryota</taxon>
        <taxon>Metazoa</taxon>
        <taxon>Ecdysozoa</taxon>
        <taxon>Arthropoda</taxon>
        <taxon>Chelicerata</taxon>
        <taxon>Arachnida</taxon>
        <taxon>Acari</taxon>
        <taxon>Parasitiformes</taxon>
        <taxon>Ixodida</taxon>
        <taxon>Ixodoidea</taxon>
        <taxon>Ixodidae</taxon>
        <taxon>Hyalomminae</taxon>
        <taxon>Hyalomma</taxon>
    </lineage>
</organism>
<keyword evidence="2" id="KW-1185">Reference proteome</keyword>
<proteinExistence type="predicted"/>